<accession>A0AAD5UH38</accession>
<dbReference type="InterPro" id="IPR018108">
    <property type="entry name" value="MCP_transmembrane"/>
</dbReference>
<dbReference type="InterPro" id="IPR052217">
    <property type="entry name" value="Mito/Peroxisomal_Carrier"/>
</dbReference>
<evidence type="ECO:0000313" key="12">
    <source>
        <dbReference type="EMBL" id="KAJ3255441.1"/>
    </source>
</evidence>
<feature type="repeat" description="Solcar" evidence="9">
    <location>
        <begin position="61"/>
        <end position="145"/>
    </location>
</feature>
<evidence type="ECO:0000256" key="5">
    <source>
        <dbReference type="ARBA" id="ARBA00022737"/>
    </source>
</evidence>
<feature type="transmembrane region" description="Helical" evidence="11">
    <location>
        <begin position="118"/>
        <end position="138"/>
    </location>
</feature>
<evidence type="ECO:0000256" key="10">
    <source>
        <dbReference type="RuleBase" id="RU000488"/>
    </source>
</evidence>
<dbReference type="PANTHER" id="PTHR45939">
    <property type="entry name" value="PEROXISOMAL MEMBRANE PROTEIN PMP34-RELATED"/>
    <property type="match status" value="1"/>
</dbReference>
<evidence type="ECO:0000256" key="11">
    <source>
        <dbReference type="SAM" id="Phobius"/>
    </source>
</evidence>
<comment type="caution">
    <text evidence="12">The sequence shown here is derived from an EMBL/GenBank/DDBJ whole genome shotgun (WGS) entry which is preliminary data.</text>
</comment>
<reference evidence="12" key="1">
    <citation type="submission" date="2020-05" db="EMBL/GenBank/DDBJ databases">
        <title>Phylogenomic resolution of chytrid fungi.</title>
        <authorList>
            <person name="Stajich J.E."/>
            <person name="Amses K."/>
            <person name="Simmons R."/>
            <person name="Seto K."/>
            <person name="Myers J."/>
            <person name="Bonds A."/>
            <person name="Quandt C.A."/>
            <person name="Barry K."/>
            <person name="Liu P."/>
            <person name="Grigoriev I."/>
            <person name="Longcore J.E."/>
            <person name="James T.Y."/>
        </authorList>
    </citation>
    <scope>NUCLEOTIDE SEQUENCE</scope>
    <source>
        <strain evidence="12">PLAUS21</strain>
    </source>
</reference>
<feature type="transmembrane region" description="Helical" evidence="11">
    <location>
        <begin position="158"/>
        <end position="179"/>
    </location>
</feature>
<dbReference type="Proteomes" id="UP001210925">
    <property type="component" value="Unassembled WGS sequence"/>
</dbReference>
<evidence type="ECO:0000256" key="3">
    <source>
        <dbReference type="ARBA" id="ARBA00022448"/>
    </source>
</evidence>
<dbReference type="InterPro" id="IPR023395">
    <property type="entry name" value="MCP_dom_sf"/>
</dbReference>
<dbReference type="EMBL" id="JADGKB010000066">
    <property type="protein sequence ID" value="KAJ3255441.1"/>
    <property type="molecule type" value="Genomic_DNA"/>
</dbReference>
<keyword evidence="3 10" id="KW-0813">Transport</keyword>
<organism evidence="12 13">
    <name type="scientific">Boothiomyces macroporosus</name>
    <dbReference type="NCBI Taxonomy" id="261099"/>
    <lineage>
        <taxon>Eukaryota</taxon>
        <taxon>Fungi</taxon>
        <taxon>Fungi incertae sedis</taxon>
        <taxon>Chytridiomycota</taxon>
        <taxon>Chytridiomycota incertae sedis</taxon>
        <taxon>Chytridiomycetes</taxon>
        <taxon>Rhizophydiales</taxon>
        <taxon>Terramycetaceae</taxon>
        <taxon>Boothiomyces</taxon>
    </lineage>
</organism>
<dbReference type="PROSITE" id="PS50920">
    <property type="entry name" value="SOLCAR"/>
    <property type="match status" value="2"/>
</dbReference>
<comment type="similarity">
    <text evidence="2 10">Belongs to the mitochondrial carrier (TC 2.A.29) family.</text>
</comment>
<dbReference type="Gene3D" id="1.50.40.10">
    <property type="entry name" value="Mitochondrial carrier domain"/>
    <property type="match status" value="1"/>
</dbReference>
<keyword evidence="4 9" id="KW-0812">Transmembrane</keyword>
<evidence type="ECO:0000256" key="8">
    <source>
        <dbReference type="ARBA" id="ARBA00023140"/>
    </source>
</evidence>
<dbReference type="PANTHER" id="PTHR45939:SF5">
    <property type="entry name" value="PEROXISOMAL MEMBRANE PROTEIN PMP34"/>
    <property type="match status" value="1"/>
</dbReference>
<protein>
    <submittedName>
        <fullName evidence="12">Uncharacterized protein</fullName>
    </submittedName>
</protein>
<dbReference type="Pfam" id="PF00153">
    <property type="entry name" value="Mito_carr"/>
    <property type="match status" value="3"/>
</dbReference>
<evidence type="ECO:0000256" key="7">
    <source>
        <dbReference type="ARBA" id="ARBA00023136"/>
    </source>
</evidence>
<dbReference type="GO" id="GO:0005778">
    <property type="term" value="C:peroxisomal membrane"/>
    <property type="evidence" value="ECO:0007669"/>
    <property type="project" value="UniProtKB-SubCell"/>
</dbReference>
<dbReference type="GO" id="GO:0051724">
    <property type="term" value="F:NAD transmembrane transporter activity"/>
    <property type="evidence" value="ECO:0007669"/>
    <property type="project" value="TreeGrafter"/>
</dbReference>
<evidence type="ECO:0000313" key="13">
    <source>
        <dbReference type="Proteomes" id="UP001210925"/>
    </source>
</evidence>
<dbReference type="GO" id="GO:0015228">
    <property type="term" value="F:coenzyme A transmembrane transporter activity"/>
    <property type="evidence" value="ECO:0007669"/>
    <property type="project" value="TreeGrafter"/>
</dbReference>
<gene>
    <name evidence="12" type="ORF">HK103_006258</name>
</gene>
<evidence type="ECO:0000256" key="2">
    <source>
        <dbReference type="ARBA" id="ARBA00006375"/>
    </source>
</evidence>
<feature type="repeat" description="Solcar" evidence="9">
    <location>
        <begin position="153"/>
        <end position="242"/>
    </location>
</feature>
<dbReference type="GO" id="GO:0015230">
    <property type="term" value="F:FAD transmembrane transporter activity"/>
    <property type="evidence" value="ECO:0007669"/>
    <property type="project" value="TreeGrafter"/>
</dbReference>
<name>A0AAD5UH38_9FUNG</name>
<evidence type="ECO:0000256" key="1">
    <source>
        <dbReference type="ARBA" id="ARBA00004585"/>
    </source>
</evidence>
<dbReference type="GO" id="GO:0005347">
    <property type="term" value="F:ATP transmembrane transporter activity"/>
    <property type="evidence" value="ECO:0007669"/>
    <property type="project" value="TreeGrafter"/>
</dbReference>
<dbReference type="GO" id="GO:0044610">
    <property type="term" value="F:FMN transmembrane transporter activity"/>
    <property type="evidence" value="ECO:0007669"/>
    <property type="project" value="TreeGrafter"/>
</dbReference>
<keyword evidence="13" id="KW-1185">Reference proteome</keyword>
<proteinExistence type="inferred from homology"/>
<sequence length="257" mass="28609">MALTYPLITVSTRSQVDSKETKTSQLQAAKRILKEEGVQGLYAYELVKAGFEAKLAAGEAISIAENMITGAIAGSITSVLTNPIWTRLLVKDAEAGKTKIGMKEAALKIYKEEGLVGFWRGILPALVLVANPVIQYTVFEKLKAWVEKSVKELTAFHFFLLGAVSKLCATSITYPYIVVKSRMHLKDSQDESTRYNSLLDGFQKIFKKEGVKGFYKGIESKLLQSVLTAAFLFAFKEELFNNAQWILILLKVRQAKQ</sequence>
<keyword evidence="6 11" id="KW-1133">Transmembrane helix</keyword>
<dbReference type="SUPFAM" id="SSF103506">
    <property type="entry name" value="Mitochondrial carrier"/>
    <property type="match status" value="1"/>
</dbReference>
<keyword evidence="8" id="KW-0576">Peroxisome</keyword>
<keyword evidence="5" id="KW-0677">Repeat</keyword>
<evidence type="ECO:0000256" key="4">
    <source>
        <dbReference type="ARBA" id="ARBA00022692"/>
    </source>
</evidence>
<dbReference type="AlphaFoldDB" id="A0AAD5UH38"/>
<dbReference type="GO" id="GO:0080122">
    <property type="term" value="F:AMP transmembrane transporter activity"/>
    <property type="evidence" value="ECO:0007669"/>
    <property type="project" value="TreeGrafter"/>
</dbReference>
<comment type="subcellular location">
    <subcellularLocation>
        <location evidence="1">Peroxisome membrane</location>
        <topology evidence="1">Multi-pass membrane protein</topology>
    </subcellularLocation>
</comment>
<dbReference type="GO" id="GO:0015217">
    <property type="term" value="F:ADP transmembrane transporter activity"/>
    <property type="evidence" value="ECO:0007669"/>
    <property type="project" value="TreeGrafter"/>
</dbReference>
<keyword evidence="7 9" id="KW-0472">Membrane</keyword>
<evidence type="ECO:0000256" key="9">
    <source>
        <dbReference type="PROSITE-ProRule" id="PRU00282"/>
    </source>
</evidence>
<evidence type="ECO:0000256" key="6">
    <source>
        <dbReference type="ARBA" id="ARBA00022989"/>
    </source>
</evidence>